<organism evidence="2 3">
    <name type="scientific">Trichophyton verrucosum (strain HKI 0517)</name>
    <dbReference type="NCBI Taxonomy" id="663202"/>
    <lineage>
        <taxon>Eukaryota</taxon>
        <taxon>Fungi</taxon>
        <taxon>Dikarya</taxon>
        <taxon>Ascomycota</taxon>
        <taxon>Pezizomycotina</taxon>
        <taxon>Eurotiomycetes</taxon>
        <taxon>Eurotiomycetidae</taxon>
        <taxon>Onygenales</taxon>
        <taxon>Arthrodermataceae</taxon>
        <taxon>Trichophyton</taxon>
    </lineage>
</organism>
<reference evidence="3" key="1">
    <citation type="journal article" date="2011" name="Genome Biol.">
        <title>Comparative and functional genomics provide insights into the pathogenicity of dermatophytic fungi.</title>
        <authorList>
            <person name="Burmester A."/>
            <person name="Shelest E."/>
            <person name="Gloeckner G."/>
            <person name="Heddergott C."/>
            <person name="Schindler S."/>
            <person name="Staib P."/>
            <person name="Heidel A."/>
            <person name="Felder M."/>
            <person name="Petzold A."/>
            <person name="Szafranski K."/>
            <person name="Feuermann M."/>
            <person name="Pedruzzi I."/>
            <person name="Priebe S."/>
            <person name="Groth M."/>
            <person name="Winkler R."/>
            <person name="Li W."/>
            <person name="Kniemeyer O."/>
            <person name="Schroeckh V."/>
            <person name="Hertweck C."/>
            <person name="Hube B."/>
            <person name="White T.C."/>
            <person name="Platzer M."/>
            <person name="Guthke R."/>
            <person name="Heitman J."/>
            <person name="Woestemeyer J."/>
            <person name="Zipfel P.F."/>
            <person name="Monod M."/>
            <person name="Brakhage A.A."/>
        </authorList>
    </citation>
    <scope>NUCLEOTIDE SEQUENCE [LARGE SCALE GENOMIC DNA]</scope>
    <source>
        <strain evidence="3">HKI 0517</strain>
    </source>
</reference>
<feature type="compositionally biased region" description="Polar residues" evidence="1">
    <location>
        <begin position="13"/>
        <end position="30"/>
    </location>
</feature>
<evidence type="ECO:0000313" key="2">
    <source>
        <dbReference type="EMBL" id="EFE44519.1"/>
    </source>
</evidence>
<dbReference type="HOGENOM" id="CLU_894849_0_0_1"/>
<gene>
    <name evidence="2" type="ORF">TRV_00709</name>
</gene>
<feature type="compositionally biased region" description="Acidic residues" evidence="1">
    <location>
        <begin position="296"/>
        <end position="311"/>
    </location>
</feature>
<comment type="caution">
    <text evidence="2">The sequence shown here is derived from an EMBL/GenBank/DDBJ whole genome shotgun (WGS) entry which is preliminary data.</text>
</comment>
<sequence length="311" mass="33647">MALNAGSRLTAHGLTSPSRPQETEKSNIPVQRTRGKHPNPTDSQRGAAPAQKRSSTPRRSLRAYPMKTTGDDDDAAAAGPGEAEAKLFAEGVGTNVEGLRAKQSSRRDAKTRTRYRGRQRTDGVGVGVGVGDGDGDGDGDGEPNDVNGGRWRLGAALELGDAAVHPSLAMALLPSRRAAGLAGWLPSYRCQHPAHSGLFFAVLRLSRVSSEYLVAEWRAEQVERRPPVLALFLGLGAALSLGDLTARIARFEKIGFWFFCLLSSLVTLSQFMQPDATAQPWSNRQRRLVSYRESSSSDDDLEDDDDDDVFM</sequence>
<accession>D4D0W3</accession>
<dbReference type="Proteomes" id="UP000008383">
    <property type="component" value="Unassembled WGS sequence"/>
</dbReference>
<dbReference type="KEGG" id="tve:TRV_00709"/>
<evidence type="ECO:0000256" key="1">
    <source>
        <dbReference type="SAM" id="MobiDB-lite"/>
    </source>
</evidence>
<proteinExistence type="predicted"/>
<name>D4D0W3_TRIVH</name>
<dbReference type="AlphaFoldDB" id="D4D0W3"/>
<evidence type="ECO:0000313" key="3">
    <source>
        <dbReference type="Proteomes" id="UP000008383"/>
    </source>
</evidence>
<dbReference type="RefSeq" id="XP_003025130.1">
    <property type="nucleotide sequence ID" value="XM_003025084.1"/>
</dbReference>
<feature type="compositionally biased region" description="Acidic residues" evidence="1">
    <location>
        <begin position="133"/>
        <end position="143"/>
    </location>
</feature>
<protein>
    <submittedName>
        <fullName evidence="2">Uncharacterized protein</fullName>
    </submittedName>
</protein>
<feature type="region of interest" description="Disordered" evidence="1">
    <location>
        <begin position="99"/>
        <end position="143"/>
    </location>
</feature>
<dbReference type="EMBL" id="ACYE01000047">
    <property type="protein sequence ID" value="EFE44519.1"/>
    <property type="molecule type" value="Genomic_DNA"/>
</dbReference>
<keyword evidence="3" id="KW-1185">Reference proteome</keyword>
<feature type="region of interest" description="Disordered" evidence="1">
    <location>
        <begin position="290"/>
        <end position="311"/>
    </location>
</feature>
<feature type="region of interest" description="Disordered" evidence="1">
    <location>
        <begin position="1"/>
        <end position="79"/>
    </location>
</feature>
<dbReference type="GeneID" id="9580623"/>